<evidence type="ECO:0000313" key="2">
    <source>
        <dbReference type="Proteomes" id="UP001163603"/>
    </source>
</evidence>
<accession>A0ACC0XB19</accession>
<dbReference type="Proteomes" id="UP001163603">
    <property type="component" value="Chromosome 13"/>
</dbReference>
<organism evidence="1 2">
    <name type="scientific">Pistacia integerrima</name>
    <dbReference type="NCBI Taxonomy" id="434235"/>
    <lineage>
        <taxon>Eukaryota</taxon>
        <taxon>Viridiplantae</taxon>
        <taxon>Streptophyta</taxon>
        <taxon>Embryophyta</taxon>
        <taxon>Tracheophyta</taxon>
        <taxon>Spermatophyta</taxon>
        <taxon>Magnoliopsida</taxon>
        <taxon>eudicotyledons</taxon>
        <taxon>Gunneridae</taxon>
        <taxon>Pentapetalae</taxon>
        <taxon>rosids</taxon>
        <taxon>malvids</taxon>
        <taxon>Sapindales</taxon>
        <taxon>Anacardiaceae</taxon>
        <taxon>Pistacia</taxon>
    </lineage>
</organism>
<protein>
    <submittedName>
        <fullName evidence="1">Uncharacterized protein</fullName>
    </submittedName>
</protein>
<evidence type="ECO:0000313" key="1">
    <source>
        <dbReference type="EMBL" id="KAJ0013546.1"/>
    </source>
</evidence>
<keyword evidence="2" id="KW-1185">Reference proteome</keyword>
<gene>
    <name evidence="1" type="ORF">Pint_21145</name>
</gene>
<dbReference type="EMBL" id="CM047748">
    <property type="protein sequence ID" value="KAJ0013546.1"/>
    <property type="molecule type" value="Genomic_DNA"/>
</dbReference>
<name>A0ACC0XB19_9ROSI</name>
<proteinExistence type="predicted"/>
<reference evidence="2" key="1">
    <citation type="journal article" date="2023" name="G3 (Bethesda)">
        <title>Genome assembly and association tests identify interacting loci associated with vigor, precocity, and sex in interspecific pistachio rootstocks.</title>
        <authorList>
            <person name="Palmer W."/>
            <person name="Jacygrad E."/>
            <person name="Sagayaradj S."/>
            <person name="Cavanaugh K."/>
            <person name="Han R."/>
            <person name="Bertier L."/>
            <person name="Beede B."/>
            <person name="Kafkas S."/>
            <person name="Golino D."/>
            <person name="Preece J."/>
            <person name="Michelmore R."/>
        </authorList>
    </citation>
    <scope>NUCLEOTIDE SEQUENCE [LARGE SCALE GENOMIC DNA]</scope>
</reference>
<sequence>MCHHIKGLELFDQKLCRLPDAGALKKLFLADYMEQQCNGKTLEYSPSWFKRSAVSIILHTKWLETIQILPVEAKLSSWRSPSYNLTRLLHTFVASLIFGVVYWNQGQELNNQQNIFNILGSMCGTVIFFGASNCLSVLLYVTTEKTVSYRERFAGMYSSWTYALAQVVIEIPYVLIQTIMFVVITYSMIGYYVSAYKICWYFDVMLCTLLYYTYLGMMLTALTPSFIVATILSSASFSMFNLFSGFFIRTFQGGGFGSIT</sequence>
<comment type="caution">
    <text evidence="1">The sequence shown here is derived from an EMBL/GenBank/DDBJ whole genome shotgun (WGS) entry which is preliminary data.</text>
</comment>